<keyword evidence="1" id="KW-0472">Membrane</keyword>
<feature type="transmembrane region" description="Helical" evidence="1">
    <location>
        <begin position="430"/>
        <end position="448"/>
    </location>
</feature>
<feature type="transmembrane region" description="Helical" evidence="1">
    <location>
        <begin position="288"/>
        <end position="306"/>
    </location>
</feature>
<feature type="transmembrane region" description="Helical" evidence="1">
    <location>
        <begin position="377"/>
        <end position="394"/>
    </location>
</feature>
<feature type="transmembrane region" description="Helical" evidence="1">
    <location>
        <begin position="116"/>
        <end position="138"/>
    </location>
</feature>
<comment type="caution">
    <text evidence="2">The sequence shown here is derived from an EMBL/GenBank/DDBJ whole genome shotgun (WGS) entry which is preliminary data.</text>
</comment>
<gene>
    <name evidence="2" type="ORF">Rain11_2496</name>
</gene>
<evidence type="ECO:0000313" key="2">
    <source>
        <dbReference type="EMBL" id="PKQ66035.1"/>
    </source>
</evidence>
<dbReference type="Proteomes" id="UP000233387">
    <property type="component" value="Unassembled WGS sequence"/>
</dbReference>
<dbReference type="AlphaFoldDB" id="A0A2N3I6V6"/>
<accession>A0A2N3I6V6</accession>
<sequence>MLLKIIFLVLGLLFFAFSLAVWLISYENLLTWIAQSYSFDEAQWKKLTSQILTPQNFVYIQVFSTFVGLILALITFWLKTKTLQLQNFLERLKQDFLLKVSDFCYPLQKMNKIQKITIVIFLLISTLYNSFLLTFKVIHIDEAFSYVHFASKGLWVSALYYPNPNNHILLNIWVSLWESFFENKLWAIRLSSMICLLFLQILLFRFFLQRNSFQVALALIIVFTLLSPVQAYSVSGRGYLLLTLWVWLSGNTLLQILEKIQKNERVFFEKITFVLMSVAGFYTIPLFLYYFVGFLLSFVVVALLQFNENKKLIFRNIVIPTSITTLIVLFLYLPIFLLNGSENLLAISWQNEASKQFREFFGNYWQDFGDFWLGVEHSYPIFWLLLLMGLLISLKNLPQTSFQTKFWIFLMIFAFTLMILQQKLLPVRTWVAMAIPIVLIFENLLKYISKFWQNISLVFTILLLSLSQIYQVYAYENVHFAYKDCLQKIMALPFRAGEKIFSNDLIYQNLIAFYNLQKKWGLQVDYSYKNKNYDWVILDKTLSLDLDLKNYDKVQETTWVYIFQIRQK</sequence>
<name>A0A2N3I6V6_9BACT</name>
<feature type="transmembrane region" description="Helical" evidence="1">
    <location>
        <begin position="455"/>
        <end position="473"/>
    </location>
</feature>
<evidence type="ECO:0000256" key="1">
    <source>
        <dbReference type="SAM" id="Phobius"/>
    </source>
</evidence>
<feature type="transmembrane region" description="Helical" evidence="1">
    <location>
        <begin position="318"/>
        <end position="338"/>
    </location>
</feature>
<dbReference type="EMBL" id="NKXO01000055">
    <property type="protein sequence ID" value="PKQ66035.1"/>
    <property type="molecule type" value="Genomic_DNA"/>
</dbReference>
<evidence type="ECO:0008006" key="4">
    <source>
        <dbReference type="Google" id="ProtNLM"/>
    </source>
</evidence>
<dbReference type="OrthoDB" id="1489163at2"/>
<proteinExistence type="predicted"/>
<feature type="transmembrane region" description="Helical" evidence="1">
    <location>
        <begin position="57"/>
        <end position="78"/>
    </location>
</feature>
<keyword evidence="1" id="KW-1133">Transmembrane helix</keyword>
<organism evidence="2 3">
    <name type="scientific">Raineya orbicola</name>
    <dbReference type="NCBI Taxonomy" id="2016530"/>
    <lineage>
        <taxon>Bacteria</taxon>
        <taxon>Pseudomonadati</taxon>
        <taxon>Bacteroidota</taxon>
        <taxon>Cytophagia</taxon>
        <taxon>Cytophagales</taxon>
        <taxon>Raineyaceae</taxon>
        <taxon>Raineya</taxon>
    </lineage>
</organism>
<evidence type="ECO:0000313" key="3">
    <source>
        <dbReference type="Proteomes" id="UP000233387"/>
    </source>
</evidence>
<protein>
    <recommendedName>
        <fullName evidence="4">Dolichyl-phosphate-mannose-protein mannosyltransferase</fullName>
    </recommendedName>
</protein>
<keyword evidence="3" id="KW-1185">Reference proteome</keyword>
<feature type="transmembrane region" description="Helical" evidence="1">
    <location>
        <begin position="406"/>
        <end position="424"/>
    </location>
</feature>
<dbReference type="RefSeq" id="WP_101359755.1">
    <property type="nucleotide sequence ID" value="NZ_NKXO01000055.1"/>
</dbReference>
<feature type="transmembrane region" description="Helical" evidence="1">
    <location>
        <begin position="186"/>
        <end position="208"/>
    </location>
</feature>
<feature type="transmembrane region" description="Helical" evidence="1">
    <location>
        <begin position="215"/>
        <end position="232"/>
    </location>
</feature>
<reference evidence="2 3" key="1">
    <citation type="submission" date="2017-06" db="EMBL/GenBank/DDBJ databases">
        <title>Raineya orbicola gen. nov., sp. nov. a slightly thermophilic bacterium of the phylum Bacteroidetes and the description of Raineyaceae fam. nov.</title>
        <authorList>
            <person name="Albuquerque L."/>
            <person name="Polonia A.R.M."/>
            <person name="Barroso C."/>
            <person name="Froufe H.J.C."/>
            <person name="Lage O."/>
            <person name="Lobo-Da-Cunha A."/>
            <person name="Egas C."/>
            <person name="Da Costa M.S."/>
        </authorList>
    </citation>
    <scope>NUCLEOTIDE SEQUENCE [LARGE SCALE GENOMIC DNA]</scope>
    <source>
        <strain evidence="2 3">SPSPC-11</strain>
    </source>
</reference>
<keyword evidence="1" id="KW-0812">Transmembrane</keyword>